<keyword evidence="2" id="KW-1133">Transmembrane helix</keyword>
<keyword evidence="2" id="KW-0472">Membrane</keyword>
<proteinExistence type="predicted"/>
<evidence type="ECO:0000313" key="4">
    <source>
        <dbReference type="EMBL" id="KAK0504446.1"/>
    </source>
</evidence>
<evidence type="ECO:0000256" key="1">
    <source>
        <dbReference type="SAM" id="MobiDB-lite"/>
    </source>
</evidence>
<feature type="chain" id="PRO_5041321721" description="Mid2 domain-containing protein" evidence="3">
    <location>
        <begin position="24"/>
        <end position="325"/>
    </location>
</feature>
<organism evidence="4 5">
    <name type="scientific">Armillaria luteobubalina</name>
    <dbReference type="NCBI Taxonomy" id="153913"/>
    <lineage>
        <taxon>Eukaryota</taxon>
        <taxon>Fungi</taxon>
        <taxon>Dikarya</taxon>
        <taxon>Basidiomycota</taxon>
        <taxon>Agaricomycotina</taxon>
        <taxon>Agaricomycetes</taxon>
        <taxon>Agaricomycetidae</taxon>
        <taxon>Agaricales</taxon>
        <taxon>Marasmiineae</taxon>
        <taxon>Physalacriaceae</taxon>
        <taxon>Armillaria</taxon>
    </lineage>
</organism>
<reference evidence="4" key="1">
    <citation type="submission" date="2023-06" db="EMBL/GenBank/DDBJ databases">
        <authorList>
            <consortium name="Lawrence Berkeley National Laboratory"/>
            <person name="Ahrendt S."/>
            <person name="Sahu N."/>
            <person name="Indic B."/>
            <person name="Wong-Bajracharya J."/>
            <person name="Merenyi Z."/>
            <person name="Ke H.-M."/>
            <person name="Monk M."/>
            <person name="Kocsube S."/>
            <person name="Drula E."/>
            <person name="Lipzen A."/>
            <person name="Balint B."/>
            <person name="Henrissat B."/>
            <person name="Andreopoulos B."/>
            <person name="Martin F.M."/>
            <person name="Harder C.B."/>
            <person name="Rigling D."/>
            <person name="Ford K.L."/>
            <person name="Foster G.D."/>
            <person name="Pangilinan J."/>
            <person name="Papanicolaou A."/>
            <person name="Barry K."/>
            <person name="LaButti K."/>
            <person name="Viragh M."/>
            <person name="Koriabine M."/>
            <person name="Yan M."/>
            <person name="Riley R."/>
            <person name="Champramary S."/>
            <person name="Plett K.L."/>
            <person name="Tsai I.J."/>
            <person name="Slot J."/>
            <person name="Sipos G."/>
            <person name="Plett J."/>
            <person name="Nagy L.G."/>
            <person name="Grigoriev I.V."/>
        </authorList>
    </citation>
    <scope>NUCLEOTIDE SEQUENCE</scope>
    <source>
        <strain evidence="4">HWK02</strain>
    </source>
</reference>
<keyword evidence="3" id="KW-0732">Signal</keyword>
<name>A0AA39TZD0_9AGAR</name>
<gene>
    <name evidence="4" type="ORF">EDD18DRAFT_1133803</name>
</gene>
<feature type="region of interest" description="Disordered" evidence="1">
    <location>
        <begin position="300"/>
        <end position="325"/>
    </location>
</feature>
<dbReference type="AlphaFoldDB" id="A0AA39TZD0"/>
<sequence length="325" mass="35692">MDVLAFLLRVLFGLSSLVPYIFAQDHTQCADNGSDWYTNVVGETPCRTYERLRKICNSQYVLGTLSTKAPPDTCDDQVASCCCNSIAFGLSMLCVTCQHGRGNGSGIDADRGSYQSYLMHGSNSFCTPNTNRSFTNDIQTSVCNNELKIHDSFYDRVFWADGSWFYTWSREYMEMINAVDGNNSFTHCSSTTMNVTSTSSQFQSTPYLTLSATSSASLGPTSTGIGSPSKFLSGGAVAGIVVGSIAFAGVIILFLIWLLWYHRRPAAVEDSEPPHLPFITHSASEDASVTAQRYRNSMYATTEQDSESVRPREKVQRTLPPAYAA</sequence>
<feature type="signal peptide" evidence="3">
    <location>
        <begin position="1"/>
        <end position="23"/>
    </location>
</feature>
<keyword evidence="5" id="KW-1185">Reference proteome</keyword>
<comment type="caution">
    <text evidence="4">The sequence shown here is derived from an EMBL/GenBank/DDBJ whole genome shotgun (WGS) entry which is preliminary data.</text>
</comment>
<feature type="transmembrane region" description="Helical" evidence="2">
    <location>
        <begin position="236"/>
        <end position="260"/>
    </location>
</feature>
<evidence type="ECO:0008006" key="6">
    <source>
        <dbReference type="Google" id="ProtNLM"/>
    </source>
</evidence>
<accession>A0AA39TZD0</accession>
<evidence type="ECO:0000313" key="5">
    <source>
        <dbReference type="Proteomes" id="UP001175228"/>
    </source>
</evidence>
<evidence type="ECO:0000256" key="2">
    <source>
        <dbReference type="SAM" id="Phobius"/>
    </source>
</evidence>
<evidence type="ECO:0000256" key="3">
    <source>
        <dbReference type="SAM" id="SignalP"/>
    </source>
</evidence>
<feature type="compositionally biased region" description="Basic and acidic residues" evidence="1">
    <location>
        <begin position="307"/>
        <end position="316"/>
    </location>
</feature>
<keyword evidence="2" id="KW-0812">Transmembrane</keyword>
<protein>
    <recommendedName>
        <fullName evidence="6">Mid2 domain-containing protein</fullName>
    </recommendedName>
</protein>
<dbReference type="EMBL" id="JAUEPU010000003">
    <property type="protein sequence ID" value="KAK0504446.1"/>
    <property type="molecule type" value="Genomic_DNA"/>
</dbReference>
<dbReference type="Proteomes" id="UP001175228">
    <property type="component" value="Unassembled WGS sequence"/>
</dbReference>